<reference evidence="1" key="1">
    <citation type="submission" date="2021-05" db="EMBL/GenBank/DDBJ databases">
        <title>Draft genomes of bacteria isolated from model marine particles.</title>
        <authorList>
            <person name="Datta M.S."/>
            <person name="Schwartzman J.A."/>
            <person name="Enke T.N."/>
            <person name="Saavedra J."/>
            <person name="Cermak N."/>
            <person name="Cordero O.X."/>
        </authorList>
    </citation>
    <scope>NUCLEOTIDE SEQUENCE</scope>
    <source>
        <strain evidence="1">I2M19</strain>
    </source>
</reference>
<organism evidence="1 2">
    <name type="scientific">Pseudotamlana agarivorans</name>
    <dbReference type="NCBI Taxonomy" id="481183"/>
    <lineage>
        <taxon>Bacteria</taxon>
        <taxon>Pseudomonadati</taxon>
        <taxon>Bacteroidota</taxon>
        <taxon>Flavobacteriia</taxon>
        <taxon>Flavobacteriales</taxon>
        <taxon>Flavobacteriaceae</taxon>
        <taxon>Pseudotamlana</taxon>
    </lineage>
</organism>
<sequence length="318" mass="36570">MKNLLFTLCIALPLFSFGQTSKLYRQALRTSDLKERISMLDEVIDLEPKNLDAYFQRGLAKNNSEDFYGAIVDYSKIIVENPDADTYYNRGNSRYSVQDYAEAKEDYAKAYILDNKFIDALYSLACVRLELGEYEKAISDFDKVIKAAPGQPKTYVLRASAHNALEHYQKAHADYSTAILIEKSSENYYNRGVFFMEITRYQDAKNDFNKALFLDKTNAFAYFFRGASSLFLGEDAVAISDFENVLKFDSKDFDAELGLAIAYVNLNDTVKAKLHFDRANRIIGLGSNVTNIQQYSETYWFQHQYFFFNKGINELVKL</sequence>
<gene>
    <name evidence="1" type="ORF">KO493_11365</name>
</gene>
<protein>
    <submittedName>
        <fullName evidence="1">Tetratricopeptide repeat protein</fullName>
    </submittedName>
</protein>
<keyword evidence="2" id="KW-1185">Reference proteome</keyword>
<evidence type="ECO:0000313" key="1">
    <source>
        <dbReference type="EMBL" id="MBU2951296.1"/>
    </source>
</evidence>
<comment type="caution">
    <text evidence="1">The sequence shown here is derived from an EMBL/GenBank/DDBJ whole genome shotgun (WGS) entry which is preliminary data.</text>
</comment>
<dbReference type="EMBL" id="JAHKPD010000018">
    <property type="protein sequence ID" value="MBU2951296.1"/>
    <property type="molecule type" value="Genomic_DNA"/>
</dbReference>
<accession>A0ACC5UAH7</accession>
<evidence type="ECO:0000313" key="2">
    <source>
        <dbReference type="Proteomes" id="UP001647509"/>
    </source>
</evidence>
<proteinExistence type="predicted"/>
<name>A0ACC5UAH7_9FLAO</name>
<dbReference type="Proteomes" id="UP001647509">
    <property type="component" value="Unassembled WGS sequence"/>
</dbReference>